<dbReference type="Proteomes" id="UP001597227">
    <property type="component" value="Unassembled WGS sequence"/>
</dbReference>
<keyword evidence="2" id="KW-1185">Reference proteome</keyword>
<organism evidence="1 2">
    <name type="scientific">Fredinandcohnia salidurans</name>
    <dbReference type="NCBI Taxonomy" id="2595041"/>
    <lineage>
        <taxon>Bacteria</taxon>
        <taxon>Bacillati</taxon>
        <taxon>Bacillota</taxon>
        <taxon>Bacilli</taxon>
        <taxon>Bacillales</taxon>
        <taxon>Bacillaceae</taxon>
        <taxon>Fredinandcohnia</taxon>
    </lineage>
</organism>
<gene>
    <name evidence="1" type="ORF">ACFSFW_14330</name>
</gene>
<evidence type="ECO:0000313" key="1">
    <source>
        <dbReference type="EMBL" id="MFD1779839.1"/>
    </source>
</evidence>
<proteinExistence type="predicted"/>
<reference evidence="2" key="1">
    <citation type="journal article" date="2019" name="Int. J. Syst. Evol. Microbiol.">
        <title>The Global Catalogue of Microorganisms (GCM) 10K type strain sequencing project: providing services to taxonomists for standard genome sequencing and annotation.</title>
        <authorList>
            <consortium name="The Broad Institute Genomics Platform"/>
            <consortium name="The Broad Institute Genome Sequencing Center for Infectious Disease"/>
            <person name="Wu L."/>
            <person name="Ma J."/>
        </authorList>
    </citation>
    <scope>NUCLEOTIDE SEQUENCE [LARGE SCALE GENOMIC DNA]</scope>
    <source>
        <strain evidence="2">CCUG 15531</strain>
    </source>
</reference>
<evidence type="ECO:0000313" key="2">
    <source>
        <dbReference type="Proteomes" id="UP001597227"/>
    </source>
</evidence>
<accession>A0ABW4MQE2</accession>
<dbReference type="EMBL" id="JBHUEK010000023">
    <property type="protein sequence ID" value="MFD1779839.1"/>
    <property type="molecule type" value="Genomic_DNA"/>
</dbReference>
<name>A0ABW4MQE2_9BACI</name>
<dbReference type="RefSeq" id="WP_388039256.1">
    <property type="nucleotide sequence ID" value="NZ_JBHUEK010000023.1"/>
</dbReference>
<sequence length="188" mass="22010">MKKYKILTIIIIVLVVLNIYQFQQSSSLNKKLENNFKMELNASFGEAKEMLANELPTLISRKEISRLEFDNIWHSSNNVLFGIDESLTFANHYDIYSEEYYPKNTNKLAGEVQSFYRKFLNSNFQDNIESVPLSEKDIKYIKVLKELFESIGALTTPKAELMNIEETLKKLNDISSNYEEKLKKIRLF</sequence>
<protein>
    <submittedName>
        <fullName evidence="1">Uncharacterized protein</fullName>
    </submittedName>
</protein>
<comment type="caution">
    <text evidence="1">The sequence shown here is derived from an EMBL/GenBank/DDBJ whole genome shotgun (WGS) entry which is preliminary data.</text>
</comment>